<evidence type="ECO:0000313" key="2">
    <source>
        <dbReference type="EMBL" id="GFR85213.1"/>
    </source>
</evidence>
<protein>
    <submittedName>
        <fullName evidence="2">Uncharacterized protein</fullName>
    </submittedName>
</protein>
<comment type="caution">
    <text evidence="2">The sequence shown here is derived from an EMBL/GenBank/DDBJ whole genome shotgun (WGS) entry which is preliminary data.</text>
</comment>
<reference evidence="2 3" key="1">
    <citation type="journal article" date="2021" name="Elife">
        <title>Chloroplast acquisition without the gene transfer in kleptoplastic sea slugs, Plakobranchus ocellatus.</title>
        <authorList>
            <person name="Maeda T."/>
            <person name="Takahashi S."/>
            <person name="Yoshida T."/>
            <person name="Shimamura S."/>
            <person name="Takaki Y."/>
            <person name="Nagai Y."/>
            <person name="Toyoda A."/>
            <person name="Suzuki Y."/>
            <person name="Arimoto A."/>
            <person name="Ishii H."/>
            <person name="Satoh N."/>
            <person name="Nishiyama T."/>
            <person name="Hasebe M."/>
            <person name="Maruyama T."/>
            <person name="Minagawa J."/>
            <person name="Obokata J."/>
            <person name="Shigenobu S."/>
        </authorList>
    </citation>
    <scope>NUCLEOTIDE SEQUENCE [LARGE SCALE GENOMIC DNA]</scope>
</reference>
<dbReference type="AlphaFoldDB" id="A0AAV4GI88"/>
<proteinExistence type="predicted"/>
<feature type="region of interest" description="Disordered" evidence="1">
    <location>
        <begin position="1"/>
        <end position="20"/>
    </location>
</feature>
<accession>A0AAV4GI88</accession>
<evidence type="ECO:0000313" key="3">
    <source>
        <dbReference type="Proteomes" id="UP000762676"/>
    </source>
</evidence>
<organism evidence="2 3">
    <name type="scientific">Elysia marginata</name>
    <dbReference type="NCBI Taxonomy" id="1093978"/>
    <lineage>
        <taxon>Eukaryota</taxon>
        <taxon>Metazoa</taxon>
        <taxon>Spiralia</taxon>
        <taxon>Lophotrochozoa</taxon>
        <taxon>Mollusca</taxon>
        <taxon>Gastropoda</taxon>
        <taxon>Heterobranchia</taxon>
        <taxon>Euthyneura</taxon>
        <taxon>Panpulmonata</taxon>
        <taxon>Sacoglossa</taxon>
        <taxon>Placobranchoidea</taxon>
        <taxon>Plakobranchidae</taxon>
        <taxon>Elysia</taxon>
    </lineage>
</organism>
<sequence length="91" mass="9963">MNEINTKKAQIHRSCHQKSENRPLCYSIDGQSGGLQERGRPAMSLMDKITTITGLSLDEVLHRSRDREGGGGGAVLEFIGRATIEHGVDDD</sequence>
<dbReference type="Proteomes" id="UP000762676">
    <property type="component" value="Unassembled WGS sequence"/>
</dbReference>
<name>A0AAV4GI88_9GAST</name>
<evidence type="ECO:0000256" key="1">
    <source>
        <dbReference type="SAM" id="MobiDB-lite"/>
    </source>
</evidence>
<gene>
    <name evidence="2" type="ORF">ElyMa_006022000</name>
</gene>
<dbReference type="EMBL" id="BMAT01012074">
    <property type="protein sequence ID" value="GFR85213.1"/>
    <property type="molecule type" value="Genomic_DNA"/>
</dbReference>
<keyword evidence="3" id="KW-1185">Reference proteome</keyword>